<keyword evidence="2" id="KW-1185">Reference proteome</keyword>
<accession>A0A9D4HW05</accession>
<gene>
    <name evidence="1" type="ORF">DPMN_041340</name>
</gene>
<evidence type="ECO:0000313" key="1">
    <source>
        <dbReference type="EMBL" id="KAH3734889.1"/>
    </source>
</evidence>
<evidence type="ECO:0000313" key="2">
    <source>
        <dbReference type="Proteomes" id="UP000828390"/>
    </source>
</evidence>
<dbReference type="EMBL" id="JAIWYP010000011">
    <property type="protein sequence ID" value="KAH3734889.1"/>
    <property type="molecule type" value="Genomic_DNA"/>
</dbReference>
<protein>
    <submittedName>
        <fullName evidence="1">Uncharacterized protein</fullName>
    </submittedName>
</protein>
<reference evidence="1" key="1">
    <citation type="journal article" date="2019" name="bioRxiv">
        <title>The Genome of the Zebra Mussel, Dreissena polymorpha: A Resource for Invasive Species Research.</title>
        <authorList>
            <person name="McCartney M.A."/>
            <person name="Auch B."/>
            <person name="Kono T."/>
            <person name="Mallez S."/>
            <person name="Zhang Y."/>
            <person name="Obille A."/>
            <person name="Becker A."/>
            <person name="Abrahante J.E."/>
            <person name="Garbe J."/>
            <person name="Badalamenti J.P."/>
            <person name="Herman A."/>
            <person name="Mangelson H."/>
            <person name="Liachko I."/>
            <person name="Sullivan S."/>
            <person name="Sone E.D."/>
            <person name="Koren S."/>
            <person name="Silverstein K.A.T."/>
            <person name="Beckman K.B."/>
            <person name="Gohl D.M."/>
        </authorList>
    </citation>
    <scope>NUCLEOTIDE SEQUENCE</scope>
    <source>
        <strain evidence="1">Duluth1</strain>
        <tissue evidence="1">Whole animal</tissue>
    </source>
</reference>
<reference evidence="1" key="2">
    <citation type="submission" date="2020-11" db="EMBL/GenBank/DDBJ databases">
        <authorList>
            <person name="McCartney M.A."/>
            <person name="Auch B."/>
            <person name="Kono T."/>
            <person name="Mallez S."/>
            <person name="Becker A."/>
            <person name="Gohl D.M."/>
            <person name="Silverstein K.A.T."/>
            <person name="Koren S."/>
            <person name="Bechman K.B."/>
            <person name="Herman A."/>
            <person name="Abrahante J.E."/>
            <person name="Garbe J."/>
        </authorList>
    </citation>
    <scope>NUCLEOTIDE SEQUENCE</scope>
    <source>
        <strain evidence="1">Duluth1</strain>
        <tissue evidence="1">Whole animal</tissue>
    </source>
</reference>
<sequence length="69" mass="7486">MGIMALYASSSSCSVWSGAVLSTINHWSGAVLSTINHTRFRGSLVRSCAVHYKSHKVSWQSGQELCCPL</sequence>
<organism evidence="1 2">
    <name type="scientific">Dreissena polymorpha</name>
    <name type="common">Zebra mussel</name>
    <name type="synonym">Mytilus polymorpha</name>
    <dbReference type="NCBI Taxonomy" id="45954"/>
    <lineage>
        <taxon>Eukaryota</taxon>
        <taxon>Metazoa</taxon>
        <taxon>Spiralia</taxon>
        <taxon>Lophotrochozoa</taxon>
        <taxon>Mollusca</taxon>
        <taxon>Bivalvia</taxon>
        <taxon>Autobranchia</taxon>
        <taxon>Heteroconchia</taxon>
        <taxon>Euheterodonta</taxon>
        <taxon>Imparidentia</taxon>
        <taxon>Neoheterodontei</taxon>
        <taxon>Myida</taxon>
        <taxon>Dreissenoidea</taxon>
        <taxon>Dreissenidae</taxon>
        <taxon>Dreissena</taxon>
    </lineage>
</organism>
<comment type="caution">
    <text evidence="1">The sequence shown here is derived from an EMBL/GenBank/DDBJ whole genome shotgun (WGS) entry which is preliminary data.</text>
</comment>
<name>A0A9D4HW05_DREPO</name>
<proteinExistence type="predicted"/>
<dbReference type="Proteomes" id="UP000828390">
    <property type="component" value="Unassembled WGS sequence"/>
</dbReference>
<dbReference type="AlphaFoldDB" id="A0A9D4HW05"/>